<proteinExistence type="predicted"/>
<dbReference type="AlphaFoldDB" id="A0A0P0UQZ1"/>
<evidence type="ECO:0000313" key="1">
    <source>
        <dbReference type="EMBL" id="BAS67626.1"/>
    </source>
</evidence>
<name>A0A0P0UQZ1_9GAMM</name>
<dbReference type="KEGG" id="ebh:BSEPE_0622"/>
<dbReference type="Proteomes" id="UP000067399">
    <property type="component" value="Chromosome"/>
</dbReference>
<organism evidence="1 2">
    <name type="scientific">endosymbiont of Bathymodiolus septemdierum str. Myojin knoll</name>
    <dbReference type="NCBI Taxonomy" id="1303921"/>
    <lineage>
        <taxon>Bacteria</taxon>
        <taxon>Pseudomonadati</taxon>
        <taxon>Pseudomonadota</taxon>
        <taxon>Gammaproteobacteria</taxon>
        <taxon>sulfur-oxidizing symbionts</taxon>
    </lineage>
</organism>
<reference evidence="1 2" key="2">
    <citation type="journal article" date="2016" name="ISME J.">
        <title>Heterogeneous composition of key metabolic gene clusters in a vent mussel symbiont population.</title>
        <authorList>
            <person name="Ikuta T."/>
            <person name="Takaki Y."/>
            <person name="Nagai Y."/>
            <person name="Shimamura S."/>
            <person name="Tsuda M."/>
            <person name="Kawagucci S."/>
            <person name="Aoki Y."/>
            <person name="Inoue K."/>
            <person name="Teruya M."/>
            <person name="Satou K."/>
            <person name="Teruya K."/>
            <person name="Shimoji M."/>
            <person name="Tamotsu H."/>
            <person name="Hirano T."/>
            <person name="Maruyama T."/>
            <person name="Yoshida T."/>
        </authorList>
    </citation>
    <scope>NUCLEOTIDE SEQUENCE [LARGE SCALE GENOMIC DNA]</scope>
    <source>
        <strain evidence="1 2">Myojin Knoll</strain>
    </source>
</reference>
<dbReference type="Pfam" id="PF07409">
    <property type="entry name" value="GP46"/>
    <property type="match status" value="1"/>
</dbReference>
<accession>A0A0P0UQZ1</accession>
<dbReference type="EMBL" id="AP013042">
    <property type="protein sequence ID" value="BAS67626.1"/>
    <property type="molecule type" value="Genomic_DNA"/>
</dbReference>
<dbReference type="InterPro" id="IPR010877">
    <property type="entry name" value="Phage_Mu_Gp46"/>
</dbReference>
<dbReference type="OrthoDB" id="5677166at2"/>
<gene>
    <name evidence="1" type="ORF">BSEPE_0622</name>
</gene>
<keyword evidence="2" id="KW-1185">Reference proteome</keyword>
<reference evidence="1 2" key="1">
    <citation type="journal article" date="2000" name="Mar. Ecol. Prog. Ser.">
        <title>Phylogenetic characterization of endosymbionts in three hydrothermal vent mussels: influence on host distributions.</title>
        <authorList>
            <person name="Fujiwara Y."/>
            <person name="Takai K."/>
            <person name="Uematsu K."/>
            <person name="Tsuchida S."/>
            <person name="Hunt J.C."/>
            <person name="Hashimoto J."/>
        </authorList>
    </citation>
    <scope>NUCLEOTIDE SEQUENCE [LARGE SCALE GENOMIC DNA]</scope>
    <source>
        <strain evidence="1 2">Myojin Knoll</strain>
    </source>
</reference>
<protein>
    <submittedName>
        <fullName evidence="1">Phage protein GP46 family protein</fullName>
    </submittedName>
</protein>
<dbReference type="RefSeq" id="WP_066044014.1">
    <property type="nucleotide sequence ID" value="NZ_AP013042.1"/>
</dbReference>
<evidence type="ECO:0000313" key="2">
    <source>
        <dbReference type="Proteomes" id="UP000067399"/>
    </source>
</evidence>
<sequence length="125" mass="14505">MINGFSLAALNLVTTIDGLRHAVLESIFSDAKAYDWQAERFGNSDHRGWCFESQLNEHGSKIWLLLREKNTPETQATLVGYINKALDWVNEYGRFELITERSLNRINFQLTVHYRNLTIEVESED</sequence>
<dbReference type="STRING" id="1303921.BSEPE_0622"/>